<dbReference type="Proteomes" id="UP000245812">
    <property type="component" value="Unassembled WGS sequence"/>
</dbReference>
<comment type="caution">
    <text evidence="6">The sequence shown here is derived from an EMBL/GenBank/DDBJ whole genome shotgun (WGS) entry which is preliminary data.</text>
</comment>
<dbReference type="GO" id="GO:0043565">
    <property type="term" value="F:sequence-specific DNA binding"/>
    <property type="evidence" value="ECO:0007669"/>
    <property type="project" value="TreeGrafter"/>
</dbReference>
<keyword evidence="4" id="KW-0804">Transcription</keyword>
<dbReference type="GO" id="GO:0003700">
    <property type="term" value="F:DNA-binding transcription factor activity"/>
    <property type="evidence" value="ECO:0007669"/>
    <property type="project" value="InterPro"/>
</dbReference>
<feature type="domain" description="HTH lysR-type" evidence="5">
    <location>
        <begin position="8"/>
        <end position="65"/>
    </location>
</feature>
<dbReference type="OrthoDB" id="9786526at2"/>
<evidence type="ECO:0000313" key="6">
    <source>
        <dbReference type="EMBL" id="PWK81869.1"/>
    </source>
</evidence>
<dbReference type="EMBL" id="QGHC01000018">
    <property type="protein sequence ID" value="PWK81869.1"/>
    <property type="molecule type" value="Genomic_DNA"/>
</dbReference>
<comment type="similarity">
    <text evidence="1">Belongs to the LysR transcriptional regulatory family.</text>
</comment>
<dbReference type="InterPro" id="IPR036388">
    <property type="entry name" value="WH-like_DNA-bd_sf"/>
</dbReference>
<gene>
    <name evidence="6" type="ORF">C7456_11825</name>
</gene>
<accession>A0A316HMB9</accession>
<keyword evidence="3 6" id="KW-0238">DNA-binding</keyword>
<dbReference type="PANTHER" id="PTHR30537:SF31">
    <property type="entry name" value="TRANSCRIPTIONAL REGULATOR, LYSR FAMILY"/>
    <property type="match status" value="1"/>
</dbReference>
<proteinExistence type="inferred from homology"/>
<dbReference type="InterPro" id="IPR036390">
    <property type="entry name" value="WH_DNA-bd_sf"/>
</dbReference>
<sequence>MGFMDQANNLTDLFLLVRVIDAGGFSAAAAQVGTTRSLLSRRIIGLERRLGVRLLHRNARQFAVTAVGERVYRQALAMCEAAAAAERAAAFSGVASGLVRVDADGLLAALVAGMVPPFAAAHPGIRLALSADGGSVEALLRQQVDVILTMREALPDSADIVARSLGSMRLVVVASPELLQCLGHPTHPDQLDDEHCLSYVGGDMPSEWILRGVAPRRRQVRLASADLAALLAAARASLGFVQLPLYACLDDLADGGLCPAFEAHEPPPLHALTMPGRAVSEATLSFIRFVRQRLVAAPQRG</sequence>
<dbReference type="Gene3D" id="3.40.190.290">
    <property type="match status" value="1"/>
</dbReference>
<dbReference type="SUPFAM" id="SSF53850">
    <property type="entry name" value="Periplasmic binding protein-like II"/>
    <property type="match status" value="1"/>
</dbReference>
<dbReference type="Pfam" id="PF03466">
    <property type="entry name" value="LysR_substrate"/>
    <property type="match status" value="1"/>
</dbReference>
<reference evidence="6 7" key="1">
    <citation type="submission" date="2018-05" db="EMBL/GenBank/DDBJ databases">
        <title>Genomic Encyclopedia of Type Strains, Phase IV (KMG-IV): sequencing the most valuable type-strain genomes for metagenomic binning, comparative biology and taxonomic classification.</title>
        <authorList>
            <person name="Goeker M."/>
        </authorList>
    </citation>
    <scope>NUCLEOTIDE SEQUENCE [LARGE SCALE GENOMIC DNA]</scope>
    <source>
        <strain evidence="6 7">DSM 14263</strain>
    </source>
</reference>
<dbReference type="InterPro" id="IPR058163">
    <property type="entry name" value="LysR-type_TF_proteobact-type"/>
</dbReference>
<dbReference type="InterPro" id="IPR005119">
    <property type="entry name" value="LysR_subst-bd"/>
</dbReference>
<protein>
    <submittedName>
        <fullName evidence="6">DNA-binding transcriptional LysR family regulator</fullName>
    </submittedName>
</protein>
<keyword evidence="2" id="KW-0805">Transcription regulation</keyword>
<evidence type="ECO:0000256" key="3">
    <source>
        <dbReference type="ARBA" id="ARBA00023125"/>
    </source>
</evidence>
<evidence type="ECO:0000256" key="4">
    <source>
        <dbReference type="ARBA" id="ARBA00023163"/>
    </source>
</evidence>
<dbReference type="RefSeq" id="WP_109724747.1">
    <property type="nucleotide sequence ID" value="NZ_MSZV01000003.1"/>
</dbReference>
<dbReference type="InterPro" id="IPR000847">
    <property type="entry name" value="LysR_HTH_N"/>
</dbReference>
<dbReference type="Pfam" id="PF00126">
    <property type="entry name" value="HTH_1"/>
    <property type="match status" value="1"/>
</dbReference>
<evidence type="ECO:0000259" key="5">
    <source>
        <dbReference type="PROSITE" id="PS50931"/>
    </source>
</evidence>
<organism evidence="6 7">
    <name type="scientific">Fulvimonas soli</name>
    <dbReference type="NCBI Taxonomy" id="155197"/>
    <lineage>
        <taxon>Bacteria</taxon>
        <taxon>Pseudomonadati</taxon>
        <taxon>Pseudomonadota</taxon>
        <taxon>Gammaproteobacteria</taxon>
        <taxon>Lysobacterales</taxon>
        <taxon>Rhodanobacteraceae</taxon>
        <taxon>Fulvimonas</taxon>
    </lineage>
</organism>
<dbReference type="PROSITE" id="PS50931">
    <property type="entry name" value="HTH_LYSR"/>
    <property type="match status" value="1"/>
</dbReference>
<evidence type="ECO:0000256" key="1">
    <source>
        <dbReference type="ARBA" id="ARBA00009437"/>
    </source>
</evidence>
<dbReference type="Gene3D" id="1.10.10.10">
    <property type="entry name" value="Winged helix-like DNA-binding domain superfamily/Winged helix DNA-binding domain"/>
    <property type="match status" value="1"/>
</dbReference>
<evidence type="ECO:0000313" key="7">
    <source>
        <dbReference type="Proteomes" id="UP000245812"/>
    </source>
</evidence>
<keyword evidence="7" id="KW-1185">Reference proteome</keyword>
<evidence type="ECO:0000256" key="2">
    <source>
        <dbReference type="ARBA" id="ARBA00023015"/>
    </source>
</evidence>
<dbReference type="GO" id="GO:0006351">
    <property type="term" value="P:DNA-templated transcription"/>
    <property type="evidence" value="ECO:0007669"/>
    <property type="project" value="TreeGrafter"/>
</dbReference>
<dbReference type="AlphaFoldDB" id="A0A316HMB9"/>
<dbReference type="PANTHER" id="PTHR30537">
    <property type="entry name" value="HTH-TYPE TRANSCRIPTIONAL REGULATOR"/>
    <property type="match status" value="1"/>
</dbReference>
<name>A0A316HMB9_9GAMM</name>
<dbReference type="SUPFAM" id="SSF46785">
    <property type="entry name" value="Winged helix' DNA-binding domain"/>
    <property type="match status" value="1"/>
</dbReference>